<reference evidence="2" key="1">
    <citation type="journal article" date="2019" name="Sci. Rep.">
        <title>Draft genome of Tanacetum cinerariifolium, the natural source of mosquito coil.</title>
        <authorList>
            <person name="Yamashiro T."/>
            <person name="Shiraishi A."/>
            <person name="Satake H."/>
            <person name="Nakayama K."/>
        </authorList>
    </citation>
    <scope>NUCLEOTIDE SEQUENCE</scope>
</reference>
<evidence type="ECO:0000256" key="1">
    <source>
        <dbReference type="SAM" id="MobiDB-lite"/>
    </source>
</evidence>
<feature type="compositionally biased region" description="Polar residues" evidence="1">
    <location>
        <begin position="1"/>
        <end position="12"/>
    </location>
</feature>
<gene>
    <name evidence="2" type="ORF">Tci_898291</name>
</gene>
<comment type="caution">
    <text evidence="2">The sequence shown here is derived from an EMBL/GenBank/DDBJ whole genome shotgun (WGS) entry which is preliminary data.</text>
</comment>
<dbReference type="EMBL" id="BKCJ011367831">
    <property type="protein sequence ID" value="GFD26322.1"/>
    <property type="molecule type" value="Genomic_DNA"/>
</dbReference>
<organism evidence="2">
    <name type="scientific">Tanacetum cinerariifolium</name>
    <name type="common">Dalmatian daisy</name>
    <name type="synonym">Chrysanthemum cinerariifolium</name>
    <dbReference type="NCBI Taxonomy" id="118510"/>
    <lineage>
        <taxon>Eukaryota</taxon>
        <taxon>Viridiplantae</taxon>
        <taxon>Streptophyta</taxon>
        <taxon>Embryophyta</taxon>
        <taxon>Tracheophyta</taxon>
        <taxon>Spermatophyta</taxon>
        <taxon>Magnoliopsida</taxon>
        <taxon>eudicotyledons</taxon>
        <taxon>Gunneridae</taxon>
        <taxon>Pentapetalae</taxon>
        <taxon>asterids</taxon>
        <taxon>campanulids</taxon>
        <taxon>Asterales</taxon>
        <taxon>Asteraceae</taxon>
        <taxon>Asteroideae</taxon>
        <taxon>Anthemideae</taxon>
        <taxon>Anthemidinae</taxon>
        <taxon>Tanacetum</taxon>
    </lineage>
</organism>
<sequence length="166" mass="18738">LPNNSQVKPKNTQVEEHPRIYSTSNKTKSVTGCNDSLNSRTSNVNAVCATCGKCLVDSNHFACVTKMLNDVNARNKKPGVVPISTRKPKGHTNKSVATPYKKKVASKPINQKPQSYYRMLYEKTSKTWKCWIEKQSPSGYKWVPKTKMQWVPKAQNENAKKELVLP</sequence>
<dbReference type="AlphaFoldDB" id="A0A699USK0"/>
<accession>A0A699USK0</accession>
<evidence type="ECO:0000313" key="2">
    <source>
        <dbReference type="EMBL" id="GFD26322.1"/>
    </source>
</evidence>
<feature type="non-terminal residue" evidence="2">
    <location>
        <position position="1"/>
    </location>
</feature>
<name>A0A699USK0_TANCI</name>
<protein>
    <submittedName>
        <fullName evidence="2">Uncharacterized protein</fullName>
    </submittedName>
</protein>
<proteinExistence type="predicted"/>
<feature type="region of interest" description="Disordered" evidence="1">
    <location>
        <begin position="1"/>
        <end position="28"/>
    </location>
</feature>